<accession>A0A6G1QCK8</accession>
<protein>
    <submittedName>
        <fullName evidence="2">Uncharacterized protein</fullName>
    </submittedName>
</protein>
<name>A0A6G1QCK8_CHAAH</name>
<keyword evidence="3" id="KW-1185">Reference proteome</keyword>
<dbReference type="AlphaFoldDB" id="A0A6G1QCK8"/>
<evidence type="ECO:0000256" key="1">
    <source>
        <dbReference type="SAM" id="MobiDB-lite"/>
    </source>
</evidence>
<reference evidence="2 3" key="1">
    <citation type="submission" date="2019-02" db="EMBL/GenBank/DDBJ databases">
        <title>Opniocepnalus argus genome.</title>
        <authorList>
            <person name="Zhou C."/>
            <person name="Xiao S."/>
        </authorList>
    </citation>
    <scope>NUCLEOTIDE SEQUENCE [LARGE SCALE GENOMIC DNA]</scope>
    <source>
        <strain evidence="2">OARG1902GOOAL</strain>
        <tissue evidence="2">Muscle</tissue>
    </source>
</reference>
<dbReference type="EMBL" id="CM015726">
    <property type="protein sequence ID" value="KAF3700063.1"/>
    <property type="molecule type" value="Genomic_DNA"/>
</dbReference>
<organism evidence="2 3">
    <name type="scientific">Channa argus</name>
    <name type="common">Northern snakehead</name>
    <name type="synonym">Ophicephalus argus</name>
    <dbReference type="NCBI Taxonomy" id="215402"/>
    <lineage>
        <taxon>Eukaryota</taxon>
        <taxon>Metazoa</taxon>
        <taxon>Chordata</taxon>
        <taxon>Craniata</taxon>
        <taxon>Vertebrata</taxon>
        <taxon>Euteleostomi</taxon>
        <taxon>Actinopterygii</taxon>
        <taxon>Neopterygii</taxon>
        <taxon>Teleostei</taxon>
        <taxon>Neoteleostei</taxon>
        <taxon>Acanthomorphata</taxon>
        <taxon>Anabantaria</taxon>
        <taxon>Anabantiformes</taxon>
        <taxon>Channoidei</taxon>
        <taxon>Channidae</taxon>
        <taxon>Channa</taxon>
    </lineage>
</organism>
<evidence type="ECO:0000313" key="3">
    <source>
        <dbReference type="Proteomes" id="UP000503349"/>
    </source>
</evidence>
<sequence length="68" mass="7847">MEITTAIDKHLQAQFSSSPLLDTVHPEEEREETEKINQAHRLQTHPAAVCGRLLPREQHIHIFPHFSV</sequence>
<dbReference type="Proteomes" id="UP000503349">
    <property type="component" value="Chromosome 15"/>
</dbReference>
<feature type="compositionally biased region" description="Basic and acidic residues" evidence="1">
    <location>
        <begin position="24"/>
        <end position="37"/>
    </location>
</feature>
<proteinExistence type="predicted"/>
<evidence type="ECO:0000313" key="2">
    <source>
        <dbReference type="EMBL" id="KAF3700063.1"/>
    </source>
</evidence>
<gene>
    <name evidence="2" type="ORF">EXN66_Car015750</name>
</gene>
<feature type="region of interest" description="Disordered" evidence="1">
    <location>
        <begin position="17"/>
        <end position="38"/>
    </location>
</feature>
<reference evidence="3" key="2">
    <citation type="submission" date="2019-02" db="EMBL/GenBank/DDBJ databases">
        <title>Opniocepnalus argus Var Kimnra genome.</title>
        <authorList>
            <person name="Zhou C."/>
            <person name="Xiao S."/>
        </authorList>
    </citation>
    <scope>NUCLEOTIDE SEQUENCE [LARGE SCALE GENOMIC DNA]</scope>
</reference>